<dbReference type="PANTHER" id="PTHR43519:SF1">
    <property type="entry name" value="ATP-DEPENDENT RNA HELICASE HRPB"/>
    <property type="match status" value="1"/>
</dbReference>
<accession>A0ABW3R176</accession>
<keyword evidence="1" id="KW-0378">Hydrolase</keyword>
<evidence type="ECO:0000256" key="2">
    <source>
        <dbReference type="ARBA" id="ARBA00022806"/>
    </source>
</evidence>
<protein>
    <submittedName>
        <fullName evidence="4">ATP-dependent helicase C-terminal domain-containing protein</fullName>
    </submittedName>
</protein>
<evidence type="ECO:0000256" key="1">
    <source>
        <dbReference type="ARBA" id="ARBA00022801"/>
    </source>
</evidence>
<dbReference type="Proteomes" id="UP001597168">
    <property type="component" value="Unassembled WGS sequence"/>
</dbReference>
<keyword evidence="2 4" id="KW-0547">Nucleotide-binding</keyword>
<reference evidence="5" key="1">
    <citation type="journal article" date="2019" name="Int. J. Syst. Evol. Microbiol.">
        <title>The Global Catalogue of Microorganisms (GCM) 10K type strain sequencing project: providing services to taxonomists for standard genome sequencing and annotation.</title>
        <authorList>
            <consortium name="The Broad Institute Genomics Platform"/>
            <consortium name="The Broad Institute Genome Sequencing Center for Infectious Disease"/>
            <person name="Wu L."/>
            <person name="Ma J."/>
        </authorList>
    </citation>
    <scope>NUCLEOTIDE SEQUENCE [LARGE SCALE GENOMIC DNA]</scope>
    <source>
        <strain evidence="5">CCUG 60214</strain>
    </source>
</reference>
<dbReference type="PANTHER" id="PTHR43519">
    <property type="entry name" value="ATP-DEPENDENT RNA HELICASE HRPB"/>
    <property type="match status" value="1"/>
</dbReference>
<keyword evidence="2 4" id="KW-0067">ATP-binding</keyword>
<sequence>TARALPDGAAAVGARRAAEVVALLDDDRASSGIELTTRDADPREVRRLSALVSAPASPTSPTAQTSADPALVVALAYPERLARRRSPGSPVYLMAGGTAAELPPGSGLADAEWLAVAVADREPGRTHGRIRLAARADEELAVAAAATLLADVDDVRWDGDVVANRLRKLGAITLSSKPLHDREATRRALLEGLRTEGLGLLRWDADGLRTRERMAFLHRVIGDPWPAVDDDALLAVVDVGDARRKSDLARISGEHVVRQLLPWPAAARFDDLAPDRLEVPSGSRVRVDYSTGDPVLPVKVQEVFGWTETPRLADGRVPVVLHLLSPAGRPAAVTGDLASFWRTGYPRVRAELRGRYPKHRWPEDPLTAPAARR</sequence>
<dbReference type="EMBL" id="JBHTLK010000183">
    <property type="protein sequence ID" value="MFD1150772.1"/>
    <property type="molecule type" value="Genomic_DNA"/>
</dbReference>
<organism evidence="4 5">
    <name type="scientific">Saccharothrix hoggarensis</name>
    <dbReference type="NCBI Taxonomy" id="913853"/>
    <lineage>
        <taxon>Bacteria</taxon>
        <taxon>Bacillati</taxon>
        <taxon>Actinomycetota</taxon>
        <taxon>Actinomycetes</taxon>
        <taxon>Pseudonocardiales</taxon>
        <taxon>Pseudonocardiaceae</taxon>
        <taxon>Saccharothrix</taxon>
    </lineage>
</organism>
<dbReference type="GO" id="GO:0004386">
    <property type="term" value="F:helicase activity"/>
    <property type="evidence" value="ECO:0007669"/>
    <property type="project" value="UniProtKB-KW"/>
</dbReference>
<dbReference type="RefSeq" id="WP_380727159.1">
    <property type="nucleotide sequence ID" value="NZ_JBHTLK010000183.1"/>
</dbReference>
<keyword evidence="5" id="KW-1185">Reference proteome</keyword>
<feature type="domain" description="ATP-dependent RNA helicase HrpB C-terminal" evidence="3">
    <location>
        <begin position="241"/>
        <end position="365"/>
    </location>
</feature>
<keyword evidence="2 4" id="KW-0347">Helicase</keyword>
<comment type="caution">
    <text evidence="4">The sequence shown here is derived from an EMBL/GenBank/DDBJ whole genome shotgun (WGS) entry which is preliminary data.</text>
</comment>
<evidence type="ECO:0000313" key="4">
    <source>
        <dbReference type="EMBL" id="MFD1150772.1"/>
    </source>
</evidence>
<dbReference type="InterPro" id="IPR013689">
    <property type="entry name" value="RNA_helicase_ATP-dep_HrpB_C"/>
</dbReference>
<gene>
    <name evidence="4" type="ORF">ACFQ3T_26880</name>
</gene>
<dbReference type="Pfam" id="PF08482">
    <property type="entry name" value="HrpB_C"/>
    <property type="match status" value="1"/>
</dbReference>
<evidence type="ECO:0000313" key="5">
    <source>
        <dbReference type="Proteomes" id="UP001597168"/>
    </source>
</evidence>
<evidence type="ECO:0000259" key="3">
    <source>
        <dbReference type="Pfam" id="PF08482"/>
    </source>
</evidence>
<name>A0ABW3R176_9PSEU</name>
<proteinExistence type="predicted"/>
<feature type="non-terminal residue" evidence="4">
    <location>
        <position position="1"/>
    </location>
</feature>